<dbReference type="GO" id="GO:0005524">
    <property type="term" value="F:ATP binding"/>
    <property type="evidence" value="ECO:0007669"/>
    <property type="project" value="UniProtKB-KW"/>
</dbReference>
<dbReference type="NCBIfam" id="NF002772">
    <property type="entry name" value="PRK02862.1"/>
    <property type="match status" value="1"/>
</dbReference>
<dbReference type="PANTHER" id="PTHR43523:SF12">
    <property type="entry name" value="GLUCOSE-1-PHOSPHATE ADENYLYLTRANSFERASE LARGE SUBUNIT 1, CHLOROPLASTIC-RELATED"/>
    <property type="match status" value="1"/>
</dbReference>
<evidence type="ECO:0000256" key="7">
    <source>
        <dbReference type="ARBA" id="ARBA00022695"/>
    </source>
</evidence>
<keyword evidence="5" id="KW-0021">Allosteric enzyme</keyword>
<evidence type="ECO:0000256" key="8">
    <source>
        <dbReference type="ARBA" id="ARBA00022741"/>
    </source>
</evidence>
<dbReference type="PANTHER" id="PTHR43523">
    <property type="entry name" value="GLUCOSE-1-PHOSPHATE ADENYLYLTRANSFERASE-RELATED"/>
    <property type="match status" value="1"/>
</dbReference>
<proteinExistence type="inferred from homology"/>
<accession>A0A7I8LKY0</accession>
<dbReference type="NCBIfam" id="TIGR02091">
    <property type="entry name" value="glgC"/>
    <property type="match status" value="1"/>
</dbReference>
<dbReference type="GO" id="GO:0005978">
    <property type="term" value="P:glycogen biosynthetic process"/>
    <property type="evidence" value="ECO:0007669"/>
    <property type="project" value="InterPro"/>
</dbReference>
<dbReference type="Gene3D" id="3.90.550.10">
    <property type="entry name" value="Spore Coat Polysaccharide Biosynthesis Protein SpsA, Chain A"/>
    <property type="match status" value="1"/>
</dbReference>
<dbReference type="Pfam" id="PF25247">
    <property type="entry name" value="LbH_GLGC"/>
    <property type="match status" value="1"/>
</dbReference>
<comment type="similarity">
    <text evidence="3 11">Belongs to the bacterial/plant glucose-1-phosphate adenylyltransferase family.</text>
</comment>
<evidence type="ECO:0000256" key="5">
    <source>
        <dbReference type="ARBA" id="ARBA00022533"/>
    </source>
</evidence>
<evidence type="ECO:0000256" key="4">
    <source>
        <dbReference type="ARBA" id="ARBA00012460"/>
    </source>
</evidence>
<keyword evidence="7 11" id="KW-0548">Nucleotidyltransferase</keyword>
<evidence type="ECO:0000256" key="3">
    <source>
        <dbReference type="ARBA" id="ARBA00010443"/>
    </source>
</evidence>
<keyword evidence="9 11" id="KW-0067">ATP-binding</keyword>
<organism evidence="13 14">
    <name type="scientific">Spirodela intermedia</name>
    <name type="common">Intermediate duckweed</name>
    <dbReference type="NCBI Taxonomy" id="51605"/>
    <lineage>
        <taxon>Eukaryota</taxon>
        <taxon>Viridiplantae</taxon>
        <taxon>Streptophyta</taxon>
        <taxon>Embryophyta</taxon>
        <taxon>Tracheophyta</taxon>
        <taxon>Spermatophyta</taxon>
        <taxon>Magnoliopsida</taxon>
        <taxon>Liliopsida</taxon>
        <taxon>Araceae</taxon>
        <taxon>Lemnoideae</taxon>
        <taxon>Spirodela</taxon>
    </lineage>
</organism>
<evidence type="ECO:0000259" key="12">
    <source>
        <dbReference type="Pfam" id="PF00483"/>
    </source>
</evidence>
<dbReference type="InterPro" id="IPR005835">
    <property type="entry name" value="NTP_transferase_dom"/>
</dbReference>
<dbReference type="EC" id="2.7.7.27" evidence="4 11"/>
<dbReference type="Proteomes" id="UP000663760">
    <property type="component" value="Chromosome 17"/>
</dbReference>
<dbReference type="InterPro" id="IPR011004">
    <property type="entry name" value="Trimer_LpxA-like_sf"/>
</dbReference>
<gene>
    <name evidence="13" type="ORF">SI8410_17021138</name>
</gene>
<dbReference type="GO" id="GO:0009507">
    <property type="term" value="C:chloroplast"/>
    <property type="evidence" value="ECO:0007669"/>
    <property type="project" value="UniProtKB-SubCell"/>
</dbReference>
<dbReference type="CDD" id="cd04651">
    <property type="entry name" value="LbH_G1P_AT_C"/>
    <property type="match status" value="1"/>
</dbReference>
<dbReference type="GO" id="GO:0019252">
    <property type="term" value="P:starch biosynthetic process"/>
    <property type="evidence" value="ECO:0007669"/>
    <property type="project" value="UniProtKB-UniPathway"/>
</dbReference>
<evidence type="ECO:0000256" key="11">
    <source>
        <dbReference type="RuleBase" id="RU362093"/>
    </source>
</evidence>
<dbReference type="InterPro" id="IPR011831">
    <property type="entry name" value="ADP-Glc_PPase"/>
</dbReference>
<evidence type="ECO:0000256" key="1">
    <source>
        <dbReference type="ARBA" id="ARBA00000956"/>
    </source>
</evidence>
<name>A0A7I8LKY0_SPIIN</name>
<keyword evidence="11" id="KW-0934">Plastid</keyword>
<feature type="domain" description="Nucleotidyl transferase" evidence="12">
    <location>
        <begin position="95"/>
        <end position="370"/>
    </location>
</feature>
<evidence type="ECO:0000256" key="6">
    <source>
        <dbReference type="ARBA" id="ARBA00022679"/>
    </source>
</evidence>
<dbReference type="FunFam" id="3.90.550.10:FF:000030">
    <property type="entry name" value="Glucose-1-phosphate adenylyltransferase"/>
    <property type="match status" value="1"/>
</dbReference>
<keyword evidence="14" id="KW-1185">Reference proteome</keyword>
<dbReference type="EMBL" id="LR746280">
    <property type="protein sequence ID" value="CAA7410460.1"/>
    <property type="molecule type" value="Genomic_DNA"/>
</dbReference>
<evidence type="ECO:0000313" key="13">
    <source>
        <dbReference type="EMBL" id="CAA7410460.1"/>
    </source>
</evidence>
<keyword evidence="8 11" id="KW-0547">Nucleotide-binding</keyword>
<comment type="function">
    <text evidence="11">This protein plays a role in synthesis of starch. It catalyzes the synthesis of the activated glycosyl donor, ADP-glucose from Glc-1-P and ATP.</text>
</comment>
<protein>
    <recommendedName>
        <fullName evidence="4 11">Glucose-1-phosphate adenylyltransferase</fullName>
        <ecNumber evidence="4 11">2.7.7.27</ecNumber>
    </recommendedName>
    <alternativeName>
        <fullName evidence="11">ADP-glucose pyrophosphorylase</fullName>
    </alternativeName>
</protein>
<evidence type="ECO:0000256" key="2">
    <source>
        <dbReference type="ARBA" id="ARBA00004727"/>
    </source>
</evidence>
<keyword evidence="10 11" id="KW-0750">Starch biosynthesis</keyword>
<sequence>MDSGRVLMNLSANAPSVNRACRRGGSVLGERSSIWGSEVHSGGSESRGLRGDSFPMSSPGYPISAAGGRRRKRALQTFQSPFFDKDRANAKNVAAIILGGGAGTKLFPLTSRRAEPAVPIGGCYRLIDIPMSNCINSGINKIYVMTQFNSWSLNRHLARTYNFGNGVNFGDGFVEVLAATQTPGKAGMNWFQGTADAVRQFIWVFEDARNKNIEHVLILCGDQLYRMNYMDFKHIDTRADITVSSVPMASSRASDFGLMKIDKFGRVIRFSEKPKGAELEAMKVDTTIFGLPPHEAEDASYIASMGVYAFRLDILLKLLRWRYPTSNDFGSEIIPSAVNEYNVQAYMFHDYWEDIGTIRSFFDANLALAEQSARFQFYDPRTPFYTSPRYLPPTKMDKCKIVDSIVSHGCFLEHCSIQHSIVGDRSRLEYGVQLKDAIVMGADNYQTEAERAALLAEGKVPIGIGRHTRIQNCIVDKNVRIGRDVVIANTDGVRESDRPSEGFYVRSGIVVLLKNSTIKDGTVI</sequence>
<evidence type="ECO:0000256" key="9">
    <source>
        <dbReference type="ARBA" id="ARBA00022840"/>
    </source>
</evidence>
<evidence type="ECO:0000256" key="10">
    <source>
        <dbReference type="ARBA" id="ARBA00022922"/>
    </source>
</evidence>
<keyword evidence="6 11" id="KW-0808">Transferase</keyword>
<dbReference type="UniPathway" id="UPA00152"/>
<dbReference type="GO" id="GO:0008878">
    <property type="term" value="F:glucose-1-phosphate adenylyltransferase activity"/>
    <property type="evidence" value="ECO:0007669"/>
    <property type="project" value="UniProtKB-EC"/>
</dbReference>
<dbReference type="AlphaFoldDB" id="A0A7I8LKY0"/>
<reference evidence="13" key="1">
    <citation type="submission" date="2020-02" db="EMBL/GenBank/DDBJ databases">
        <authorList>
            <person name="Scholz U."/>
            <person name="Mascher M."/>
            <person name="Fiebig A."/>
        </authorList>
    </citation>
    <scope>NUCLEOTIDE SEQUENCE</scope>
</reference>
<dbReference type="InterPro" id="IPR029044">
    <property type="entry name" value="Nucleotide-diphossugar_trans"/>
</dbReference>
<dbReference type="PROSITE" id="PS00808">
    <property type="entry name" value="ADP_GLC_PYROPHOSPH_1"/>
    <property type="match status" value="1"/>
</dbReference>
<dbReference type="PROSITE" id="PS00809">
    <property type="entry name" value="ADP_GLC_PYROPHOSPH_2"/>
    <property type="match status" value="1"/>
</dbReference>
<dbReference type="Gene3D" id="2.160.10.10">
    <property type="entry name" value="Hexapeptide repeat proteins"/>
    <property type="match status" value="1"/>
</dbReference>
<dbReference type="OrthoDB" id="1733332at2759"/>
<dbReference type="SUPFAM" id="SSF51161">
    <property type="entry name" value="Trimeric LpxA-like enzymes"/>
    <property type="match status" value="1"/>
</dbReference>
<comment type="pathway">
    <text evidence="2 11">Glycan biosynthesis; starch biosynthesis.</text>
</comment>
<comment type="subunit">
    <text evidence="11">Heterotetramer.</text>
</comment>
<comment type="catalytic activity">
    <reaction evidence="1 11">
        <text>alpha-D-glucose 1-phosphate + ATP + H(+) = ADP-alpha-D-glucose + diphosphate</text>
        <dbReference type="Rhea" id="RHEA:12120"/>
        <dbReference type="ChEBI" id="CHEBI:15378"/>
        <dbReference type="ChEBI" id="CHEBI:30616"/>
        <dbReference type="ChEBI" id="CHEBI:33019"/>
        <dbReference type="ChEBI" id="CHEBI:57498"/>
        <dbReference type="ChEBI" id="CHEBI:58601"/>
        <dbReference type="EC" id="2.7.7.27"/>
    </reaction>
</comment>
<evidence type="ECO:0000313" key="14">
    <source>
        <dbReference type="Proteomes" id="UP000663760"/>
    </source>
</evidence>
<comment type="subcellular location">
    <subcellularLocation>
        <location evidence="11">Plastid</location>
        <location evidence="11">Chloroplast</location>
    </subcellularLocation>
</comment>
<dbReference type="SUPFAM" id="SSF53448">
    <property type="entry name" value="Nucleotide-diphospho-sugar transferases"/>
    <property type="match status" value="1"/>
</dbReference>
<dbReference type="Pfam" id="PF00483">
    <property type="entry name" value="NTP_transferase"/>
    <property type="match status" value="1"/>
</dbReference>
<dbReference type="InterPro" id="IPR005836">
    <property type="entry name" value="ADP_Glu_pyroP_CS"/>
</dbReference>
<keyword evidence="11" id="KW-0150">Chloroplast</keyword>
<dbReference type="CDD" id="cd02508">
    <property type="entry name" value="ADP_Glucose_PP"/>
    <property type="match status" value="1"/>
</dbReference>